<evidence type="ECO:0000256" key="1">
    <source>
        <dbReference type="SAM" id="Phobius"/>
    </source>
</evidence>
<feature type="transmembrane region" description="Helical" evidence="1">
    <location>
        <begin position="36"/>
        <end position="59"/>
    </location>
</feature>
<feature type="transmembrane region" description="Helical" evidence="1">
    <location>
        <begin position="71"/>
        <end position="90"/>
    </location>
</feature>
<gene>
    <name evidence="3" type="ORF">LV89_00405</name>
</gene>
<dbReference type="Proteomes" id="UP000245489">
    <property type="component" value="Unassembled WGS sequence"/>
</dbReference>
<dbReference type="PANTHER" id="PTHR34821">
    <property type="entry name" value="INNER MEMBRANE PROTEIN YDCZ"/>
    <property type="match status" value="1"/>
</dbReference>
<evidence type="ECO:0000313" key="3">
    <source>
        <dbReference type="EMBL" id="PWK28852.1"/>
    </source>
</evidence>
<accession>A0A316EF45</accession>
<keyword evidence="4" id="KW-1185">Reference proteome</keyword>
<dbReference type="EMBL" id="QGGO01000002">
    <property type="protein sequence ID" value="PWK28852.1"/>
    <property type="molecule type" value="Genomic_DNA"/>
</dbReference>
<evidence type="ECO:0000256" key="2">
    <source>
        <dbReference type="SAM" id="SignalP"/>
    </source>
</evidence>
<keyword evidence="1" id="KW-0472">Membrane</keyword>
<comment type="caution">
    <text evidence="3">The sequence shown here is derived from an EMBL/GenBank/DDBJ whole genome shotgun (WGS) entry which is preliminary data.</text>
</comment>
<feature type="transmembrane region" description="Helical" evidence="1">
    <location>
        <begin position="96"/>
        <end position="116"/>
    </location>
</feature>
<sequence length="147" mass="16276">MQYFLIFLAFLCGAVFPLQAGLNTQMTKHVEHPILTAFLSFFTGLIGLIIYAVIARIPLHTLANCRNAPWYVWFAGLLGAFYISTVIVLIPRLGFALTFGLIVAGQMAVSILFDHYGILDTSIREISLGRIIGAVFLIIGVILIRKF</sequence>
<keyword evidence="1" id="KW-1133">Transmembrane helix</keyword>
<proteinExistence type="predicted"/>
<dbReference type="AlphaFoldDB" id="A0A316EF45"/>
<dbReference type="RefSeq" id="WP_109741194.1">
    <property type="nucleotide sequence ID" value="NZ_QGGO01000002.1"/>
</dbReference>
<feature type="transmembrane region" description="Helical" evidence="1">
    <location>
        <begin position="128"/>
        <end position="144"/>
    </location>
</feature>
<organism evidence="3 4">
    <name type="scientific">Arcicella aurantiaca</name>
    <dbReference type="NCBI Taxonomy" id="591202"/>
    <lineage>
        <taxon>Bacteria</taxon>
        <taxon>Pseudomonadati</taxon>
        <taxon>Bacteroidota</taxon>
        <taxon>Cytophagia</taxon>
        <taxon>Cytophagales</taxon>
        <taxon>Flectobacillaceae</taxon>
        <taxon>Arcicella</taxon>
    </lineage>
</organism>
<name>A0A316EF45_9BACT</name>
<keyword evidence="1" id="KW-0812">Transmembrane</keyword>
<dbReference type="Pfam" id="PF04657">
    <property type="entry name" value="DMT_YdcZ"/>
    <property type="match status" value="1"/>
</dbReference>
<feature type="chain" id="PRO_5016304274" evidence="2">
    <location>
        <begin position="21"/>
        <end position="147"/>
    </location>
</feature>
<dbReference type="InterPro" id="IPR006750">
    <property type="entry name" value="YdcZ"/>
</dbReference>
<protein>
    <submittedName>
        <fullName evidence="3">Transporter family-2 protein</fullName>
    </submittedName>
</protein>
<keyword evidence="2" id="KW-0732">Signal</keyword>
<dbReference type="PANTHER" id="PTHR34821:SF2">
    <property type="entry name" value="INNER MEMBRANE PROTEIN YDCZ"/>
    <property type="match status" value="1"/>
</dbReference>
<feature type="signal peptide" evidence="2">
    <location>
        <begin position="1"/>
        <end position="20"/>
    </location>
</feature>
<dbReference type="GO" id="GO:0005886">
    <property type="term" value="C:plasma membrane"/>
    <property type="evidence" value="ECO:0007669"/>
    <property type="project" value="TreeGrafter"/>
</dbReference>
<dbReference type="OrthoDB" id="9097160at2"/>
<reference evidence="3 4" key="1">
    <citation type="submission" date="2018-05" db="EMBL/GenBank/DDBJ databases">
        <title>Genomic Encyclopedia of Archaeal and Bacterial Type Strains, Phase II (KMG-II): from individual species to whole genera.</title>
        <authorList>
            <person name="Goeker M."/>
        </authorList>
    </citation>
    <scope>NUCLEOTIDE SEQUENCE [LARGE SCALE GENOMIC DNA]</scope>
    <source>
        <strain evidence="3 4">DSM 22214</strain>
    </source>
</reference>
<evidence type="ECO:0000313" key="4">
    <source>
        <dbReference type="Proteomes" id="UP000245489"/>
    </source>
</evidence>